<feature type="domain" description="PucR C-terminal helix-turn-helix" evidence="2">
    <location>
        <begin position="411"/>
        <end position="469"/>
    </location>
</feature>
<dbReference type="InterPro" id="IPR042070">
    <property type="entry name" value="PucR_C-HTH_sf"/>
</dbReference>
<dbReference type="KEGG" id="bapi:BBC0122_013250"/>
<dbReference type="EMBL" id="CP015625">
    <property type="protein sequence ID" value="AQT47435.1"/>
    <property type="molecule type" value="Genomic_DNA"/>
</dbReference>
<feature type="domain" description="Purine catabolism PurC-like" evidence="1">
    <location>
        <begin position="8"/>
        <end position="121"/>
    </location>
</feature>
<gene>
    <name evidence="3" type="ORF">BBC0122_013250</name>
</gene>
<dbReference type="Pfam" id="PF07905">
    <property type="entry name" value="PucR"/>
    <property type="match status" value="1"/>
</dbReference>
<organism evidence="3 4">
    <name type="scientific">Bartonella choladocola</name>
    <dbReference type="NCBI Taxonomy" id="2750995"/>
    <lineage>
        <taxon>Bacteria</taxon>
        <taxon>Pseudomonadati</taxon>
        <taxon>Pseudomonadota</taxon>
        <taxon>Alphaproteobacteria</taxon>
        <taxon>Hyphomicrobiales</taxon>
        <taxon>Bartonellaceae</taxon>
        <taxon>Bartonella</taxon>
    </lineage>
</organism>
<dbReference type="PANTHER" id="PTHR33744:SF1">
    <property type="entry name" value="DNA-BINDING TRANSCRIPTIONAL ACTIVATOR ADER"/>
    <property type="match status" value="1"/>
</dbReference>
<sequence length="477" mass="53263">MITVNDLVANKGLQLSYKAGTQGGEKLINWAHAVDLPDPWNWVSAGNLVMTTGAGIPVNAKEQVEWITRLIASNASALVITPRSDAANLTRDLLDIADEHNFPILVAHFKVKLACIARIVIESSMNTRRDQLEAGHKLFQAYALSLHESLELNERLENLGRRQSWNMIVSDIRSHQIIAASSKELKVPDNVQPLEVPGRSHVLLYLWHHDEKTIIDPLLAHYLNGLIGIEMERQMIECDRQRQEGEKLFKDILSGDVDYRATKAILMRRNLENPLVNLAIEVGGPAKWTFEDIHYHPVFRNSFPLILAGQPDYITLPDNEDMIGAVVEAFGPATKIGVSQPVTLATGFVESIRQAKIALSQAKENSCNIMRYGTEGQIVSLFPKTVSETRDIVEHFLGKLIDYDKQNHTSLLQTLDIFIAQDCNWKAAAYVLGIHRQTLIYRIHLIEQLTGLKPNSSQGTATFWLALKAGKTAGILP</sequence>
<evidence type="ECO:0000313" key="3">
    <source>
        <dbReference type="EMBL" id="AQT47435.1"/>
    </source>
</evidence>
<reference evidence="3 4" key="1">
    <citation type="submission" date="2016-11" db="EMBL/GenBank/DDBJ databases">
        <title>Comparative genomics of Bartonella apis.</title>
        <authorList>
            <person name="Engel P."/>
        </authorList>
    </citation>
    <scope>NUCLEOTIDE SEQUENCE [LARGE SCALE GENOMIC DNA]</scope>
    <source>
        <strain evidence="3 4">BBC0122</strain>
    </source>
</reference>
<evidence type="ECO:0000259" key="2">
    <source>
        <dbReference type="Pfam" id="PF13556"/>
    </source>
</evidence>
<protein>
    <submittedName>
        <fullName evidence="3">Purine catabolism regulatory protein</fullName>
    </submittedName>
</protein>
<dbReference type="InterPro" id="IPR012914">
    <property type="entry name" value="PucR_dom"/>
</dbReference>
<dbReference type="Gene3D" id="1.10.10.2840">
    <property type="entry name" value="PucR C-terminal helix-turn-helix domain"/>
    <property type="match status" value="1"/>
</dbReference>
<accession>A0A1U9MHQ1</accession>
<dbReference type="Pfam" id="PF13556">
    <property type="entry name" value="HTH_30"/>
    <property type="match status" value="1"/>
</dbReference>
<dbReference type="RefSeq" id="WP_077992402.1">
    <property type="nucleotide sequence ID" value="NZ_CP015625.1"/>
</dbReference>
<dbReference type="Proteomes" id="UP000189632">
    <property type="component" value="Chromosome"/>
</dbReference>
<dbReference type="PANTHER" id="PTHR33744">
    <property type="entry name" value="CARBOHYDRATE DIACID REGULATOR"/>
    <property type="match status" value="1"/>
</dbReference>
<name>A0A1U9MHQ1_9HYPH</name>
<evidence type="ECO:0000259" key="1">
    <source>
        <dbReference type="Pfam" id="PF07905"/>
    </source>
</evidence>
<dbReference type="InterPro" id="IPR025736">
    <property type="entry name" value="PucR_C-HTH_dom"/>
</dbReference>
<keyword evidence="4" id="KW-1185">Reference proteome</keyword>
<evidence type="ECO:0000313" key="4">
    <source>
        <dbReference type="Proteomes" id="UP000189632"/>
    </source>
</evidence>
<proteinExistence type="predicted"/>
<dbReference type="OrthoDB" id="8450798at2"/>
<dbReference type="InterPro" id="IPR051448">
    <property type="entry name" value="CdaR-like_regulators"/>
</dbReference>
<dbReference type="AlphaFoldDB" id="A0A1U9MHQ1"/>